<dbReference type="AlphaFoldDB" id="A0A4Y3RY17"/>
<keyword evidence="3" id="KW-1185">Reference proteome</keyword>
<name>A0A4Y3RY17_9ACTN</name>
<proteinExistence type="predicted"/>
<gene>
    <name evidence="2" type="ORF">SGA01_73020</name>
</gene>
<protein>
    <submittedName>
        <fullName evidence="2">Uncharacterized protein</fullName>
    </submittedName>
</protein>
<comment type="caution">
    <text evidence="2">The sequence shown here is derived from an EMBL/GenBank/DDBJ whole genome shotgun (WGS) entry which is preliminary data.</text>
</comment>
<dbReference type="Proteomes" id="UP000315226">
    <property type="component" value="Unassembled WGS sequence"/>
</dbReference>
<sequence>MTALSPFRSSSQKAAGFEAFGRRQDMPTTAMASFIGRVASPDERASSAVAGIPSFVVTPGRLFVTESPNGLPQLLPLFRPADQLGFC</sequence>
<dbReference type="EMBL" id="BJMN01000064">
    <property type="protein sequence ID" value="GEB61697.1"/>
    <property type="molecule type" value="Genomic_DNA"/>
</dbReference>
<reference evidence="2 3" key="1">
    <citation type="submission" date="2019-06" db="EMBL/GenBank/DDBJ databases">
        <title>Whole genome shotgun sequence of Streptomyces gardneri NBRC 12865.</title>
        <authorList>
            <person name="Hosoyama A."/>
            <person name="Uohara A."/>
            <person name="Ohji S."/>
            <person name="Ichikawa N."/>
        </authorList>
    </citation>
    <scope>NUCLEOTIDE SEQUENCE [LARGE SCALE GENOMIC DNA]</scope>
    <source>
        <strain evidence="2 3">NBRC 12865</strain>
    </source>
</reference>
<evidence type="ECO:0000313" key="3">
    <source>
        <dbReference type="Proteomes" id="UP000315226"/>
    </source>
</evidence>
<feature type="region of interest" description="Disordered" evidence="1">
    <location>
        <begin position="1"/>
        <end position="21"/>
    </location>
</feature>
<evidence type="ECO:0000313" key="2">
    <source>
        <dbReference type="EMBL" id="GEB61697.1"/>
    </source>
</evidence>
<accession>A0A4Y3RY17</accession>
<evidence type="ECO:0000256" key="1">
    <source>
        <dbReference type="SAM" id="MobiDB-lite"/>
    </source>
</evidence>
<organism evidence="2 3">
    <name type="scientific">Streptomyces gardneri</name>
    <dbReference type="NCBI Taxonomy" id="66892"/>
    <lineage>
        <taxon>Bacteria</taxon>
        <taxon>Bacillati</taxon>
        <taxon>Actinomycetota</taxon>
        <taxon>Actinomycetes</taxon>
        <taxon>Kitasatosporales</taxon>
        <taxon>Streptomycetaceae</taxon>
        <taxon>Streptomyces</taxon>
    </lineage>
</organism>